<keyword evidence="1" id="KW-0472">Membrane</keyword>
<reference evidence="2" key="2">
    <citation type="submission" date="2020-09" db="EMBL/GenBank/DDBJ databases">
        <authorList>
            <person name="Sun Q."/>
            <person name="Ohkuma M."/>
        </authorList>
    </citation>
    <scope>NUCLEOTIDE SEQUENCE</scope>
    <source>
        <strain evidence="2">JCM 4477</strain>
    </source>
</reference>
<dbReference type="Proteomes" id="UP000630718">
    <property type="component" value="Unassembled WGS sequence"/>
</dbReference>
<dbReference type="Pfam" id="PF11239">
    <property type="entry name" value="DUF3040"/>
    <property type="match status" value="1"/>
</dbReference>
<keyword evidence="3" id="KW-1185">Reference proteome</keyword>
<evidence type="ECO:0000256" key="1">
    <source>
        <dbReference type="SAM" id="Phobius"/>
    </source>
</evidence>
<dbReference type="AlphaFoldDB" id="A0A919ASI3"/>
<dbReference type="RefSeq" id="WP_190207325.1">
    <property type="nucleotide sequence ID" value="NZ_BNBI01000014.1"/>
</dbReference>
<feature type="transmembrane region" description="Helical" evidence="1">
    <location>
        <begin position="77"/>
        <end position="97"/>
    </location>
</feature>
<keyword evidence="1" id="KW-1133">Transmembrane helix</keyword>
<evidence type="ECO:0000313" key="2">
    <source>
        <dbReference type="EMBL" id="GHF24087.1"/>
    </source>
</evidence>
<protein>
    <recommendedName>
        <fullName evidence="4">DUF3040 domain-containing protein</fullName>
    </recommendedName>
</protein>
<reference evidence="2" key="1">
    <citation type="journal article" date="2014" name="Int. J. Syst. Evol. Microbiol.">
        <title>Complete genome sequence of Corynebacterium casei LMG S-19264T (=DSM 44701T), isolated from a smear-ripened cheese.</title>
        <authorList>
            <consortium name="US DOE Joint Genome Institute (JGI-PGF)"/>
            <person name="Walter F."/>
            <person name="Albersmeier A."/>
            <person name="Kalinowski J."/>
            <person name="Ruckert C."/>
        </authorList>
    </citation>
    <scope>NUCLEOTIDE SEQUENCE</scope>
    <source>
        <strain evidence="2">JCM 4477</strain>
    </source>
</reference>
<comment type="caution">
    <text evidence="2">The sequence shown here is derived from an EMBL/GenBank/DDBJ whole genome shotgun (WGS) entry which is preliminary data.</text>
</comment>
<feature type="transmembrane region" description="Helical" evidence="1">
    <location>
        <begin position="52"/>
        <end position="71"/>
    </location>
</feature>
<dbReference type="InterPro" id="IPR021401">
    <property type="entry name" value="DUF3040"/>
</dbReference>
<proteinExistence type="predicted"/>
<gene>
    <name evidence="2" type="ORF">GCM10018772_57220</name>
</gene>
<evidence type="ECO:0008006" key="4">
    <source>
        <dbReference type="Google" id="ProtNLM"/>
    </source>
</evidence>
<organism evidence="2 3">
    <name type="scientific">Streptomyces fumanus</name>
    <dbReference type="NCBI Taxonomy" id="67302"/>
    <lineage>
        <taxon>Bacteria</taxon>
        <taxon>Bacillati</taxon>
        <taxon>Actinomycetota</taxon>
        <taxon>Actinomycetes</taxon>
        <taxon>Kitasatosporales</taxon>
        <taxon>Streptomycetaceae</taxon>
        <taxon>Streptomyces</taxon>
    </lineage>
</organism>
<sequence>MSIGRLSEHERRILAEVERELCRDHRLDRALRTFRPGPGPGLARLASYRPRALTVALLCVLAVTLMVTGIVTSEPGVVWAFAAVWPVTLFAVFQLLCRWTEG</sequence>
<keyword evidence="1" id="KW-0812">Transmembrane</keyword>
<accession>A0A919ASI3</accession>
<evidence type="ECO:0000313" key="3">
    <source>
        <dbReference type="Proteomes" id="UP000630718"/>
    </source>
</evidence>
<name>A0A919ASI3_9ACTN</name>
<dbReference type="EMBL" id="BNBI01000014">
    <property type="protein sequence ID" value="GHF24087.1"/>
    <property type="molecule type" value="Genomic_DNA"/>
</dbReference>